<evidence type="ECO:0000256" key="1">
    <source>
        <dbReference type="SAM" id="Phobius"/>
    </source>
</evidence>
<keyword evidence="1" id="KW-1133">Transmembrane helix</keyword>
<evidence type="ECO:0000313" key="3">
    <source>
        <dbReference type="Proteomes" id="UP000219573"/>
    </source>
</evidence>
<dbReference type="Proteomes" id="UP000219573">
    <property type="component" value="Unassembled WGS sequence"/>
</dbReference>
<feature type="transmembrane region" description="Helical" evidence="1">
    <location>
        <begin position="36"/>
        <end position="54"/>
    </location>
</feature>
<protein>
    <submittedName>
        <fullName evidence="2">Uncharacterized protein</fullName>
    </submittedName>
</protein>
<keyword evidence="1" id="KW-0812">Transmembrane</keyword>
<reference evidence="3" key="1">
    <citation type="submission" date="2017-09" db="EMBL/GenBank/DDBJ databases">
        <authorList>
            <person name="Varghese N."/>
            <person name="Submissions S."/>
        </authorList>
    </citation>
    <scope>NUCLEOTIDE SEQUENCE [LARGE SCALE GENOMIC DNA]</scope>
    <source>
        <strain evidence="3">MSL47</strain>
    </source>
</reference>
<feature type="transmembrane region" description="Helical" evidence="1">
    <location>
        <begin position="60"/>
        <end position="76"/>
    </location>
</feature>
<dbReference type="AlphaFoldDB" id="A0A285G508"/>
<keyword evidence="3" id="KW-1185">Reference proteome</keyword>
<accession>A0A285G508</accession>
<evidence type="ECO:0000313" key="2">
    <source>
        <dbReference type="EMBL" id="SNY17511.1"/>
    </source>
</evidence>
<proteinExistence type="predicted"/>
<feature type="transmembrane region" description="Helical" evidence="1">
    <location>
        <begin position="6"/>
        <end position="29"/>
    </location>
</feature>
<feature type="transmembrane region" description="Helical" evidence="1">
    <location>
        <begin position="126"/>
        <end position="147"/>
    </location>
</feature>
<dbReference type="EMBL" id="OBDZ01000004">
    <property type="protein sequence ID" value="SNY17511.1"/>
    <property type="molecule type" value="Genomic_DNA"/>
</dbReference>
<name>A0A285G508_9FIRM</name>
<gene>
    <name evidence="2" type="ORF">SAMN06265827_104152</name>
</gene>
<organism evidence="2 3">
    <name type="scientific">Orenia metallireducens</name>
    <dbReference type="NCBI Taxonomy" id="1413210"/>
    <lineage>
        <taxon>Bacteria</taxon>
        <taxon>Bacillati</taxon>
        <taxon>Bacillota</taxon>
        <taxon>Clostridia</taxon>
        <taxon>Halanaerobiales</taxon>
        <taxon>Halobacteroidaceae</taxon>
        <taxon>Orenia</taxon>
    </lineage>
</organism>
<dbReference type="RefSeq" id="WP_097016790.1">
    <property type="nucleotide sequence ID" value="NZ_OBDZ01000004.1"/>
</dbReference>
<feature type="transmembrane region" description="Helical" evidence="1">
    <location>
        <begin position="88"/>
        <end position="106"/>
    </location>
</feature>
<sequence>MEISLIQSILAIFPEFLLIGYVGLGLLSIKIRLNKYLKIAGSCTIFLIIIRNIFNLYGMHVILGVLFLAVLFKVIVKLDWHIAIISSLLGYIVLFLGEVAITPLILDWLKLDLVRFFNGELIEFLVFFYLAKLPLVIAAILVHLYDFRIINMERERQSN</sequence>
<keyword evidence="1" id="KW-0472">Membrane</keyword>